<dbReference type="EMBL" id="CP017686">
    <property type="protein sequence ID" value="AYQ55554.1"/>
    <property type="molecule type" value="Genomic_DNA"/>
</dbReference>
<organism evidence="1 2">
    <name type="scientific">Methanomethylophilus alvi</name>
    <dbReference type="NCBI Taxonomy" id="1291540"/>
    <lineage>
        <taxon>Archaea</taxon>
        <taxon>Methanobacteriati</taxon>
        <taxon>Thermoplasmatota</taxon>
        <taxon>Thermoplasmata</taxon>
        <taxon>Methanomassiliicoccales</taxon>
        <taxon>Methanomethylophilaceae</taxon>
        <taxon>Methanomethylophilus</taxon>
    </lineage>
</organism>
<accession>A0A3G3IJ08</accession>
<evidence type="ECO:0000313" key="2">
    <source>
        <dbReference type="Proteomes" id="UP000273278"/>
    </source>
</evidence>
<protein>
    <recommendedName>
        <fullName evidence="3">Transcriptional regulator</fullName>
    </recommendedName>
</protein>
<reference evidence="1 2" key="1">
    <citation type="submission" date="2016-10" db="EMBL/GenBank/DDBJ databases">
        <title>Complete genome of the TMA-utilizing, human hosted archaeon Methanomethylophilus alvus Gen. nov, sp. nov., strain Mx-05, derived from a pure culture.</title>
        <authorList>
            <person name="Brugere J.-F."/>
            <person name="Ben Hania W."/>
            <person name="Chaudhary P.P."/>
            <person name="Gaci N."/>
            <person name="Borrel G."/>
            <person name="Cao Van Tuat L."/>
            <person name="Fardeau M.-L."/>
            <person name="Harris H.M.B."/>
            <person name="O'Toole P.W."/>
            <person name="Ollivier B."/>
        </authorList>
    </citation>
    <scope>NUCLEOTIDE SEQUENCE [LARGE SCALE GENOMIC DNA]</scope>
    <source>
        <strain evidence="1 2">Mx-05</strain>
    </source>
</reference>
<sequence length="62" mass="6898">MKTSSFNVHLSNLGIYGDNRGGTLDCLTYLGYIERTKPSGVVYLWKITPAGEDFLKRTEAKA</sequence>
<gene>
    <name evidence="1" type="ORF">BKD89_07085</name>
</gene>
<proteinExistence type="predicted"/>
<dbReference type="Proteomes" id="UP000273278">
    <property type="component" value="Chromosome"/>
</dbReference>
<evidence type="ECO:0000313" key="1">
    <source>
        <dbReference type="EMBL" id="AYQ55554.1"/>
    </source>
</evidence>
<dbReference type="GeneID" id="41322215"/>
<dbReference type="AlphaFoldDB" id="A0A3G3IJ08"/>
<evidence type="ECO:0008006" key="3">
    <source>
        <dbReference type="Google" id="ProtNLM"/>
    </source>
</evidence>
<dbReference type="RefSeq" id="WP_015505329.1">
    <property type="nucleotide sequence ID" value="NZ_CP017686.1"/>
</dbReference>
<name>A0A3G3IJ08_9ARCH</name>